<organism evidence="7 8">
    <name type="scientific">Anas platyrhynchos platyrhynchos</name>
    <name type="common">Northern mallard</name>
    <dbReference type="NCBI Taxonomy" id="8840"/>
    <lineage>
        <taxon>Eukaryota</taxon>
        <taxon>Metazoa</taxon>
        <taxon>Chordata</taxon>
        <taxon>Craniata</taxon>
        <taxon>Vertebrata</taxon>
        <taxon>Euteleostomi</taxon>
        <taxon>Archelosauria</taxon>
        <taxon>Archosauria</taxon>
        <taxon>Dinosauria</taxon>
        <taxon>Saurischia</taxon>
        <taxon>Theropoda</taxon>
        <taxon>Coelurosauria</taxon>
        <taxon>Aves</taxon>
        <taxon>Neognathae</taxon>
        <taxon>Galloanserae</taxon>
        <taxon>Anseriformes</taxon>
        <taxon>Anatidae</taxon>
        <taxon>Anatinae</taxon>
        <taxon>Anas</taxon>
    </lineage>
</organism>
<dbReference type="GeneTree" id="ENSGT00940000161910"/>
<feature type="compositionally biased region" description="Low complexity" evidence="5">
    <location>
        <begin position="181"/>
        <end position="194"/>
    </location>
</feature>
<name>A0A493TLM2_ANAPP</name>
<feature type="region of interest" description="Disordered" evidence="5">
    <location>
        <begin position="150"/>
        <end position="200"/>
    </location>
</feature>
<protein>
    <recommendedName>
        <fullName evidence="4">Mammalian ependymin-related protein 1</fullName>
    </recommendedName>
</protein>
<evidence type="ECO:0000256" key="3">
    <source>
        <dbReference type="ARBA" id="ARBA00010771"/>
    </source>
</evidence>
<reference evidence="7" key="3">
    <citation type="submission" date="2025-09" db="UniProtKB">
        <authorList>
            <consortium name="Ensembl"/>
        </authorList>
    </citation>
    <scope>IDENTIFICATION</scope>
</reference>
<proteinExistence type="inferred from homology"/>
<comment type="function">
    <text evidence="1">Binds anionic lipids and gangliosides at acidic pH.</text>
</comment>
<keyword evidence="8" id="KW-1185">Reference proteome</keyword>
<comment type="similarity">
    <text evidence="3">Belongs to the ependymin family.</text>
</comment>
<dbReference type="GO" id="GO:0043202">
    <property type="term" value="C:lysosomal lumen"/>
    <property type="evidence" value="ECO:0007669"/>
    <property type="project" value="UniProtKB-SubCell"/>
</dbReference>
<dbReference type="Pfam" id="PF00811">
    <property type="entry name" value="Ependymin"/>
    <property type="match status" value="1"/>
</dbReference>
<dbReference type="AlphaFoldDB" id="A0A493TLM2"/>
<feature type="signal peptide" evidence="6">
    <location>
        <begin position="1"/>
        <end position="16"/>
    </location>
</feature>
<accession>A0A493TLM2</accession>
<reference evidence="7 8" key="1">
    <citation type="submission" date="2017-10" db="EMBL/GenBank/DDBJ databases">
        <title>A new Pekin duck reference genome.</title>
        <authorList>
            <person name="Hou Z.-C."/>
            <person name="Zhou Z.-K."/>
            <person name="Zhu F."/>
            <person name="Hou S.-S."/>
        </authorList>
    </citation>
    <scope>NUCLEOTIDE SEQUENCE [LARGE SCALE GENOMIC DNA]</scope>
</reference>
<evidence type="ECO:0000313" key="7">
    <source>
        <dbReference type="Ensembl" id="ENSAPLP00000026505.1"/>
    </source>
</evidence>
<evidence type="ECO:0000256" key="1">
    <source>
        <dbReference type="ARBA" id="ARBA00002024"/>
    </source>
</evidence>
<evidence type="ECO:0000256" key="5">
    <source>
        <dbReference type="SAM" id="MobiDB-lite"/>
    </source>
</evidence>
<evidence type="ECO:0000256" key="6">
    <source>
        <dbReference type="SAM" id="SignalP"/>
    </source>
</evidence>
<dbReference type="Proteomes" id="UP000016666">
    <property type="component" value="Chromosome 2"/>
</dbReference>
<dbReference type="GO" id="GO:0007160">
    <property type="term" value="P:cell-matrix adhesion"/>
    <property type="evidence" value="ECO:0007669"/>
    <property type="project" value="InterPro"/>
</dbReference>
<reference evidence="7" key="2">
    <citation type="submission" date="2025-08" db="UniProtKB">
        <authorList>
            <consortium name="Ensembl"/>
        </authorList>
    </citation>
    <scope>IDENTIFICATION</scope>
</reference>
<comment type="subcellular location">
    <subcellularLocation>
        <location evidence="2">Lysosome lumen</location>
    </subcellularLocation>
</comment>
<feature type="chain" id="PRO_5019785685" description="Mammalian ependymin-related protein 1" evidence="6">
    <location>
        <begin position="17"/>
        <end position="267"/>
    </location>
</feature>
<gene>
    <name evidence="7" type="primary">EPDR1</name>
</gene>
<evidence type="ECO:0000256" key="2">
    <source>
        <dbReference type="ARBA" id="ARBA00004227"/>
    </source>
</evidence>
<dbReference type="Ensembl" id="ENSAPLT00000048474.1">
    <property type="protein sequence ID" value="ENSAPLP00000026505.1"/>
    <property type="gene ID" value="ENSAPLG00000031104.1"/>
</dbReference>
<dbReference type="PANTHER" id="PTHR10697">
    <property type="entry name" value="MAMMALIAN EPENDYMIN-RELATED PROTEIN 1"/>
    <property type="match status" value="1"/>
</dbReference>
<evidence type="ECO:0000256" key="4">
    <source>
        <dbReference type="ARBA" id="ARBA00020678"/>
    </source>
</evidence>
<dbReference type="STRING" id="8840.ENSAPLP00000026505"/>
<dbReference type="GO" id="GO:0005576">
    <property type="term" value="C:extracellular region"/>
    <property type="evidence" value="ECO:0007669"/>
    <property type="project" value="InterPro"/>
</dbReference>
<evidence type="ECO:0000313" key="8">
    <source>
        <dbReference type="Proteomes" id="UP000016666"/>
    </source>
</evidence>
<dbReference type="GO" id="GO:0005509">
    <property type="term" value="F:calcium ion binding"/>
    <property type="evidence" value="ECO:0007669"/>
    <property type="project" value="InterPro"/>
</dbReference>
<sequence>MRGGSVHFLLSLLGMGASPPLFLHLPSVSSRSDLPPAPPPVSPGCRSRVVRGVWGHQGVGGAGCWRLVSPNGRCRLGRQQATLRKRGGNNFGKGGAGCGHAGLEAGRPRPSSRLPPPAVPGAVEPWRCPCPCRCRYRCWCWCWGGSWRAAGPGPSRARPRGSGKGAPCSTGTARAASLGRPSPTTAPTSASASWRRGRRSSPARMESWVGVYTVKDCYPVQETYTKNYSVTTSTRFFDLQLGIADPSVFTPPSTCQTAQTRRMKDEC</sequence>
<dbReference type="InterPro" id="IPR001299">
    <property type="entry name" value="Ependymin"/>
</dbReference>
<dbReference type="PANTHER" id="PTHR10697:SF1">
    <property type="entry name" value="MAMMALIAN EPENDYMIN-RELATED PROTEIN 1"/>
    <property type="match status" value="1"/>
</dbReference>
<keyword evidence="6" id="KW-0732">Signal</keyword>